<proteinExistence type="inferred from homology"/>
<comment type="similarity">
    <text evidence="2 9 10">Belongs to the TonB-dependent receptor family.</text>
</comment>
<dbReference type="InterPro" id="IPR037066">
    <property type="entry name" value="Plug_dom_sf"/>
</dbReference>
<keyword evidence="8 9" id="KW-0998">Cell outer membrane</keyword>
<keyword evidence="5 9" id="KW-0812">Transmembrane</keyword>
<keyword evidence="15" id="KW-1185">Reference proteome</keyword>
<keyword evidence="11" id="KW-0732">Signal</keyword>
<evidence type="ECO:0000256" key="9">
    <source>
        <dbReference type="PROSITE-ProRule" id="PRU01360"/>
    </source>
</evidence>
<dbReference type="PANTHER" id="PTHR30069">
    <property type="entry name" value="TONB-DEPENDENT OUTER MEMBRANE RECEPTOR"/>
    <property type="match status" value="1"/>
</dbReference>
<feature type="signal peptide" evidence="11">
    <location>
        <begin position="1"/>
        <end position="21"/>
    </location>
</feature>
<dbReference type="InterPro" id="IPR008969">
    <property type="entry name" value="CarboxyPept-like_regulatory"/>
</dbReference>
<evidence type="ECO:0000256" key="5">
    <source>
        <dbReference type="ARBA" id="ARBA00022692"/>
    </source>
</evidence>
<dbReference type="Pfam" id="PF13715">
    <property type="entry name" value="CarbopepD_reg_2"/>
    <property type="match status" value="1"/>
</dbReference>
<dbReference type="Gene3D" id="2.40.170.20">
    <property type="entry name" value="TonB-dependent receptor, beta-barrel domain"/>
    <property type="match status" value="1"/>
</dbReference>
<evidence type="ECO:0000256" key="10">
    <source>
        <dbReference type="RuleBase" id="RU003357"/>
    </source>
</evidence>
<keyword evidence="3 9" id="KW-0813">Transport</keyword>
<evidence type="ECO:0000256" key="8">
    <source>
        <dbReference type="ARBA" id="ARBA00023237"/>
    </source>
</evidence>
<dbReference type="InterPro" id="IPR039426">
    <property type="entry name" value="TonB-dep_rcpt-like"/>
</dbReference>
<dbReference type="GO" id="GO:0015344">
    <property type="term" value="F:siderophore uptake transmembrane transporter activity"/>
    <property type="evidence" value="ECO:0007669"/>
    <property type="project" value="TreeGrafter"/>
</dbReference>
<evidence type="ECO:0000313" key="14">
    <source>
        <dbReference type="EMBL" id="TCP28081.1"/>
    </source>
</evidence>
<dbReference type="Gene3D" id="2.170.130.10">
    <property type="entry name" value="TonB-dependent receptor, plug domain"/>
    <property type="match status" value="1"/>
</dbReference>
<evidence type="ECO:0000256" key="7">
    <source>
        <dbReference type="ARBA" id="ARBA00023136"/>
    </source>
</evidence>
<feature type="domain" description="TonB-dependent receptor-like beta-barrel" evidence="12">
    <location>
        <begin position="380"/>
        <end position="875"/>
    </location>
</feature>
<feature type="chain" id="PRO_5020241066" evidence="11">
    <location>
        <begin position="22"/>
        <end position="922"/>
    </location>
</feature>
<keyword evidence="14" id="KW-0675">Receptor</keyword>
<dbReference type="Pfam" id="PF07715">
    <property type="entry name" value="Plug"/>
    <property type="match status" value="1"/>
</dbReference>
<dbReference type="InterPro" id="IPR012910">
    <property type="entry name" value="Plug_dom"/>
</dbReference>
<comment type="caution">
    <text evidence="14">The sequence shown here is derived from an EMBL/GenBank/DDBJ whole genome shotgun (WGS) entry which is preliminary data.</text>
</comment>
<dbReference type="OrthoDB" id="1453181at2"/>
<keyword evidence="6 10" id="KW-0798">TonB box</keyword>
<dbReference type="InterPro" id="IPR036942">
    <property type="entry name" value="Beta-barrel_TonB_sf"/>
</dbReference>
<accession>A0A4R2P2H1</accession>
<gene>
    <name evidence="14" type="ORF">EV195_101241</name>
</gene>
<evidence type="ECO:0000259" key="13">
    <source>
        <dbReference type="Pfam" id="PF07715"/>
    </source>
</evidence>
<dbReference type="GO" id="GO:0044718">
    <property type="term" value="P:siderophore transmembrane transport"/>
    <property type="evidence" value="ECO:0007669"/>
    <property type="project" value="TreeGrafter"/>
</dbReference>
<evidence type="ECO:0000256" key="6">
    <source>
        <dbReference type="ARBA" id="ARBA00023077"/>
    </source>
</evidence>
<feature type="domain" description="TonB-dependent receptor plug" evidence="13">
    <location>
        <begin position="116"/>
        <end position="225"/>
    </location>
</feature>
<dbReference type="PANTHER" id="PTHR30069:SF41">
    <property type="entry name" value="HEME_HEMOPEXIN UTILIZATION PROTEIN C"/>
    <property type="match status" value="1"/>
</dbReference>
<dbReference type="Gene3D" id="2.60.40.1120">
    <property type="entry name" value="Carboxypeptidase-like, regulatory domain"/>
    <property type="match status" value="1"/>
</dbReference>
<dbReference type="SUPFAM" id="SSF49464">
    <property type="entry name" value="Carboxypeptidase regulatory domain-like"/>
    <property type="match status" value="1"/>
</dbReference>
<evidence type="ECO:0000256" key="4">
    <source>
        <dbReference type="ARBA" id="ARBA00022452"/>
    </source>
</evidence>
<reference evidence="14 15" key="1">
    <citation type="submission" date="2019-03" db="EMBL/GenBank/DDBJ databases">
        <title>Genomic Encyclopedia of Type Strains, Phase IV (KMG-IV): sequencing the most valuable type-strain genomes for metagenomic binning, comparative biology and taxonomic classification.</title>
        <authorList>
            <person name="Goeker M."/>
        </authorList>
    </citation>
    <scope>NUCLEOTIDE SEQUENCE [LARGE SCALE GENOMIC DNA]</scope>
    <source>
        <strain evidence="14 15">DSM 14836</strain>
    </source>
</reference>
<keyword evidence="7 9" id="KW-0472">Membrane</keyword>
<sequence length="922" mass="102305">MKQIKNLLLVALFFVSATVLAQTQISGTVVDEIGEPLPSASVVEKATTNGTSTNFDGQFKLNAKSTSGTLVITFVGYKDKEVKFNGSGNLGTIKLQPSDNVLEEVVIKGLIDVAKDRETPVASSTIKAAEIQEKLGSQEFPEILNTTPSVYATKSGGGFGDARINIRGFSQENIAVLINGVPVNDMENGRVFWSNWAGLSDVTTAMQVQRGLGSSKLAISSVGGTINIITKTTDKKQGGSVLASYGNDNYLKTLATYSTGKNENGFAASFLFSRTAGDGYVNSTEFEGYNYFVGLGWEINDAHDLQFMLTGAPQTHNQRTGSFFNRAELGDYVKYGTRYNYNGGFINGEEYNLTKNFYHKPVTSLNWNWDINENSSLSTSAYVSFGRGGGTGDIGRIGGFRFASDRSLRDQNGVFLYDQLISSNSGQGGTFNNGVTTNNSVDPSTGLYIVNDDELRSTDIPAGLQRRNGIIRRASVNSHNWYGLLSNFNTKLSDELTLDFGIDIRSYLGIHYRRIDDLLGADGYRDNDDINNPLNVLTTEYSSDLSSLWNVFKSTDDEEKINYHNDGKVRWFGGFAQLEYKNDDISAFVQGSLSNQGFQRIDYFNYLDTDPAQKTDWQNIWGGNIKGGLNWNINEEHNVFVNGGYYSKQPFFDAVFLNFRNDVNPNPRNEKVIGVEAGYGFKTERFSLNANFYRTQWKDRFISISSTFDVNNTPNDSSDDEVGSTDLQGVEQVHMGVELDATYKITEDVTLFSMVSVGDWEYGGTVSGTAFDNNQVAIGTNTLYLDGVKVGDAAQTTGRLGVEIRPWKGFKVDYSQRFVDRLYARINTEDFDRPDNDGSLELPGYALSDLGVSYKWNLNEERNEALSFRLNINNLFDEEYIAESATNIFAQPGDETYRGVNTRNKVFFGFGTTWNFSVRYSF</sequence>
<dbReference type="EMBL" id="SLXM01000001">
    <property type="protein sequence ID" value="TCP28081.1"/>
    <property type="molecule type" value="Genomic_DNA"/>
</dbReference>
<dbReference type="PROSITE" id="PS52016">
    <property type="entry name" value="TONB_DEPENDENT_REC_3"/>
    <property type="match status" value="1"/>
</dbReference>
<dbReference type="AlphaFoldDB" id="A0A4R2P2H1"/>
<protein>
    <submittedName>
        <fullName evidence="14">TonB-dependent receptor-like protein</fullName>
    </submittedName>
</protein>
<evidence type="ECO:0000256" key="1">
    <source>
        <dbReference type="ARBA" id="ARBA00004571"/>
    </source>
</evidence>
<dbReference type="GO" id="GO:0009279">
    <property type="term" value="C:cell outer membrane"/>
    <property type="evidence" value="ECO:0007669"/>
    <property type="project" value="UniProtKB-SubCell"/>
</dbReference>
<dbReference type="RefSeq" id="WP_132791747.1">
    <property type="nucleotide sequence ID" value="NZ_SLXM01000001.1"/>
</dbReference>
<dbReference type="Proteomes" id="UP000294564">
    <property type="component" value="Unassembled WGS sequence"/>
</dbReference>
<evidence type="ECO:0000256" key="2">
    <source>
        <dbReference type="ARBA" id="ARBA00009810"/>
    </source>
</evidence>
<evidence type="ECO:0000256" key="3">
    <source>
        <dbReference type="ARBA" id="ARBA00022448"/>
    </source>
</evidence>
<evidence type="ECO:0000313" key="15">
    <source>
        <dbReference type="Proteomes" id="UP000294564"/>
    </source>
</evidence>
<keyword evidence="4 9" id="KW-1134">Transmembrane beta strand</keyword>
<dbReference type="Pfam" id="PF00593">
    <property type="entry name" value="TonB_dep_Rec_b-barrel"/>
    <property type="match status" value="1"/>
</dbReference>
<dbReference type="InterPro" id="IPR000531">
    <property type="entry name" value="Beta-barrel_TonB"/>
</dbReference>
<dbReference type="SUPFAM" id="SSF56935">
    <property type="entry name" value="Porins"/>
    <property type="match status" value="1"/>
</dbReference>
<comment type="subcellular location">
    <subcellularLocation>
        <location evidence="1 9">Cell outer membrane</location>
        <topology evidence="1 9">Multi-pass membrane protein</topology>
    </subcellularLocation>
</comment>
<evidence type="ECO:0000256" key="11">
    <source>
        <dbReference type="SAM" id="SignalP"/>
    </source>
</evidence>
<evidence type="ECO:0000259" key="12">
    <source>
        <dbReference type="Pfam" id="PF00593"/>
    </source>
</evidence>
<organism evidence="14 15">
    <name type="scientific">Tenacibaculum skagerrakense</name>
    <dbReference type="NCBI Taxonomy" id="186571"/>
    <lineage>
        <taxon>Bacteria</taxon>
        <taxon>Pseudomonadati</taxon>
        <taxon>Bacteroidota</taxon>
        <taxon>Flavobacteriia</taxon>
        <taxon>Flavobacteriales</taxon>
        <taxon>Flavobacteriaceae</taxon>
        <taxon>Tenacibaculum</taxon>
    </lineage>
</organism>
<name>A0A4R2P2H1_9FLAO</name>